<dbReference type="PROSITE" id="PS50995">
    <property type="entry name" value="HTH_MARR_2"/>
    <property type="match status" value="1"/>
</dbReference>
<dbReference type="EMBL" id="JAHSTP010000016">
    <property type="protein sequence ID" value="MBZ6155432.1"/>
    <property type="molecule type" value="Genomic_DNA"/>
</dbReference>
<dbReference type="GeneID" id="69762812"/>
<evidence type="ECO:0000313" key="6">
    <source>
        <dbReference type="Proteomes" id="UP000758701"/>
    </source>
</evidence>
<dbReference type="InterPro" id="IPR036390">
    <property type="entry name" value="WH_DNA-bd_sf"/>
</dbReference>
<dbReference type="Gene3D" id="1.10.10.10">
    <property type="entry name" value="Winged helix-like DNA-binding domain superfamily/Winged helix DNA-binding domain"/>
    <property type="match status" value="1"/>
</dbReference>
<sequence length="137" mass="15043">MVNSLGDQWLTFVRVGARLNQALERALSERHNLCVSAYDIMEVMWDEQDWIRSGELTARSSRSQPQVSRLLTQMVNADYVARKPSPGDGRGFQVRLTPAGLALFREATATVEGTLRAAADEDAAARELLTPSLPAVG</sequence>
<accession>A0ABS7WBU9</accession>
<keyword evidence="2 5" id="KW-0238">DNA-binding</keyword>
<dbReference type="RefSeq" id="WP_123937878.1">
    <property type="nucleotide sequence ID" value="NZ_BNEF01000001.1"/>
</dbReference>
<evidence type="ECO:0000313" key="5">
    <source>
        <dbReference type="EMBL" id="MBZ6155432.1"/>
    </source>
</evidence>
<keyword evidence="1" id="KW-0805">Transcription regulation</keyword>
<dbReference type="GO" id="GO:0003677">
    <property type="term" value="F:DNA binding"/>
    <property type="evidence" value="ECO:0007669"/>
    <property type="project" value="UniProtKB-KW"/>
</dbReference>
<proteinExistence type="predicted"/>
<dbReference type="SUPFAM" id="SSF46785">
    <property type="entry name" value="Winged helix' DNA-binding domain"/>
    <property type="match status" value="1"/>
</dbReference>
<dbReference type="InterPro" id="IPR039422">
    <property type="entry name" value="MarR/SlyA-like"/>
</dbReference>
<keyword evidence="6" id="KW-1185">Reference proteome</keyword>
<dbReference type="PANTHER" id="PTHR33164">
    <property type="entry name" value="TRANSCRIPTIONAL REGULATOR, MARR FAMILY"/>
    <property type="match status" value="1"/>
</dbReference>
<evidence type="ECO:0000256" key="1">
    <source>
        <dbReference type="ARBA" id="ARBA00023015"/>
    </source>
</evidence>
<comment type="caution">
    <text evidence="5">The sequence shown here is derived from an EMBL/GenBank/DDBJ whole genome shotgun (WGS) entry which is preliminary data.</text>
</comment>
<protein>
    <submittedName>
        <fullName evidence="5">Winged helix DNA-binding protein</fullName>
    </submittedName>
</protein>
<keyword evidence="3" id="KW-0804">Transcription</keyword>
<reference evidence="5 6" key="1">
    <citation type="submission" date="2021-06" db="EMBL/GenBank/DDBJ databases">
        <title>Ecological speciation of a Streptomyces species isolated from different habitats and geographic origins.</title>
        <authorList>
            <person name="Wang J."/>
        </authorList>
    </citation>
    <scope>NUCLEOTIDE SEQUENCE [LARGE SCALE GENOMIC DNA]</scope>
    <source>
        <strain evidence="5 6">FXJ8.012</strain>
    </source>
</reference>
<dbReference type="SMART" id="SM00347">
    <property type="entry name" value="HTH_MARR"/>
    <property type="match status" value="1"/>
</dbReference>
<name>A0ABS7WBU9_STROV</name>
<evidence type="ECO:0000256" key="2">
    <source>
        <dbReference type="ARBA" id="ARBA00023125"/>
    </source>
</evidence>
<gene>
    <name evidence="5" type="ORF">KVH32_30345</name>
</gene>
<dbReference type="PROSITE" id="PS01117">
    <property type="entry name" value="HTH_MARR_1"/>
    <property type="match status" value="1"/>
</dbReference>
<dbReference type="PANTHER" id="PTHR33164:SF43">
    <property type="entry name" value="HTH-TYPE TRANSCRIPTIONAL REPRESSOR YETL"/>
    <property type="match status" value="1"/>
</dbReference>
<evidence type="ECO:0000259" key="4">
    <source>
        <dbReference type="PROSITE" id="PS50995"/>
    </source>
</evidence>
<organism evidence="5 6">
    <name type="scientific">Streptomyces olivaceus</name>
    <dbReference type="NCBI Taxonomy" id="47716"/>
    <lineage>
        <taxon>Bacteria</taxon>
        <taxon>Bacillati</taxon>
        <taxon>Actinomycetota</taxon>
        <taxon>Actinomycetes</taxon>
        <taxon>Kitasatosporales</taxon>
        <taxon>Streptomycetaceae</taxon>
        <taxon>Streptomyces</taxon>
    </lineage>
</organism>
<dbReference type="InterPro" id="IPR036388">
    <property type="entry name" value="WH-like_DNA-bd_sf"/>
</dbReference>
<dbReference type="InterPro" id="IPR023187">
    <property type="entry name" value="Tscrpt_reg_MarR-type_CS"/>
</dbReference>
<dbReference type="Pfam" id="PF12802">
    <property type="entry name" value="MarR_2"/>
    <property type="match status" value="1"/>
</dbReference>
<dbReference type="InterPro" id="IPR000835">
    <property type="entry name" value="HTH_MarR-typ"/>
</dbReference>
<evidence type="ECO:0000256" key="3">
    <source>
        <dbReference type="ARBA" id="ARBA00023163"/>
    </source>
</evidence>
<feature type="domain" description="HTH marR-type" evidence="4">
    <location>
        <begin position="1"/>
        <end position="137"/>
    </location>
</feature>
<dbReference type="Proteomes" id="UP000758701">
    <property type="component" value="Unassembled WGS sequence"/>
</dbReference>